<dbReference type="GO" id="GO:0022857">
    <property type="term" value="F:transmembrane transporter activity"/>
    <property type="evidence" value="ECO:0007669"/>
    <property type="project" value="UniProtKB-UniRule"/>
</dbReference>
<comment type="caution">
    <text evidence="11">The sequence shown here is derived from an EMBL/GenBank/DDBJ whole genome shotgun (WGS) entry which is preliminary data.</text>
</comment>
<comment type="subcellular location">
    <subcellularLocation>
        <location evidence="1 9">Cell inner membrane</location>
        <topology evidence="1 9">Multi-pass membrane protein</topology>
    </subcellularLocation>
</comment>
<evidence type="ECO:0000256" key="8">
    <source>
        <dbReference type="ARBA" id="ARBA00038436"/>
    </source>
</evidence>
<evidence type="ECO:0000256" key="4">
    <source>
        <dbReference type="ARBA" id="ARBA00022519"/>
    </source>
</evidence>
<keyword evidence="2 9" id="KW-0813">Transport</keyword>
<evidence type="ECO:0000256" key="2">
    <source>
        <dbReference type="ARBA" id="ARBA00022448"/>
    </source>
</evidence>
<evidence type="ECO:0000313" key="12">
    <source>
        <dbReference type="Proteomes" id="UP000032515"/>
    </source>
</evidence>
<evidence type="ECO:0000256" key="9">
    <source>
        <dbReference type="RuleBase" id="RU369079"/>
    </source>
</evidence>
<dbReference type="GO" id="GO:0005886">
    <property type="term" value="C:plasma membrane"/>
    <property type="evidence" value="ECO:0007669"/>
    <property type="project" value="UniProtKB-SubCell"/>
</dbReference>
<proteinExistence type="inferred from homology"/>
<keyword evidence="3" id="KW-1003">Cell membrane</keyword>
<dbReference type="PATRIC" id="fig|1076.23.peg.1645"/>
<evidence type="ECO:0000256" key="3">
    <source>
        <dbReference type="ARBA" id="ARBA00022475"/>
    </source>
</evidence>
<feature type="transmembrane region" description="Helical" evidence="9">
    <location>
        <begin position="89"/>
        <end position="110"/>
    </location>
</feature>
<dbReference type="EMBL" id="JXXE01000633">
    <property type="protein sequence ID" value="KIZ35286.1"/>
    <property type="molecule type" value="Genomic_DNA"/>
</dbReference>
<dbReference type="InterPro" id="IPR055348">
    <property type="entry name" value="DctQ"/>
</dbReference>
<dbReference type="Proteomes" id="UP000032515">
    <property type="component" value="Unassembled WGS sequence"/>
</dbReference>
<organism evidence="11 12">
    <name type="scientific">Rhodopseudomonas palustris</name>
    <dbReference type="NCBI Taxonomy" id="1076"/>
    <lineage>
        <taxon>Bacteria</taxon>
        <taxon>Pseudomonadati</taxon>
        <taxon>Pseudomonadota</taxon>
        <taxon>Alphaproteobacteria</taxon>
        <taxon>Hyphomicrobiales</taxon>
        <taxon>Nitrobacteraceae</taxon>
        <taxon>Rhodopseudomonas</taxon>
    </lineage>
</organism>
<accession>A0A0D7E448</accession>
<feature type="domain" description="Tripartite ATP-independent periplasmic transporters DctQ component" evidence="10">
    <location>
        <begin position="26"/>
        <end position="158"/>
    </location>
</feature>
<keyword evidence="4 9" id="KW-0997">Cell inner membrane</keyword>
<feature type="transmembrane region" description="Helical" evidence="9">
    <location>
        <begin position="12"/>
        <end position="32"/>
    </location>
</feature>
<evidence type="ECO:0000313" key="11">
    <source>
        <dbReference type="EMBL" id="KIZ35286.1"/>
    </source>
</evidence>
<keyword evidence="5 9" id="KW-0812">Transmembrane</keyword>
<sequence>MLKVAAAITRLNVWVARIAAWLIVPIFLLLMADVVMRYVVGSAAIWTAEFAQLIFGVYAVVAGGYLLVERAHVSVDIIYGRFNRVQKAKMDLATSFLFFLFVGVLIWQSADMAWESAAKFESSYSMWNPQIWPVKIAIPIAGVLLLLQGLVRVASDIRTIAGYENDPDTFGKQAVDDPSH</sequence>
<evidence type="ECO:0000256" key="5">
    <source>
        <dbReference type="ARBA" id="ARBA00022692"/>
    </source>
</evidence>
<keyword evidence="7 9" id="KW-0472">Membrane</keyword>
<comment type="subunit">
    <text evidence="9">The complex comprises the extracytoplasmic solute receptor protein and the two transmembrane proteins.</text>
</comment>
<dbReference type="OrthoDB" id="9794346at2"/>
<evidence type="ECO:0000256" key="1">
    <source>
        <dbReference type="ARBA" id="ARBA00004429"/>
    </source>
</evidence>
<comment type="function">
    <text evidence="9">Part of the tripartite ATP-independent periplasmic (TRAP) transport system.</text>
</comment>
<keyword evidence="6 9" id="KW-1133">Transmembrane helix</keyword>
<dbReference type="Pfam" id="PF04290">
    <property type="entry name" value="DctQ"/>
    <property type="match status" value="1"/>
</dbReference>
<feature type="transmembrane region" description="Helical" evidence="9">
    <location>
        <begin position="44"/>
        <end position="68"/>
    </location>
</feature>
<dbReference type="InterPro" id="IPR007387">
    <property type="entry name" value="TRAP_DctQ"/>
</dbReference>
<comment type="similarity">
    <text evidence="8 9">Belongs to the TRAP transporter small permease family.</text>
</comment>
<evidence type="ECO:0000256" key="6">
    <source>
        <dbReference type="ARBA" id="ARBA00022989"/>
    </source>
</evidence>
<dbReference type="AlphaFoldDB" id="A0A0D7E448"/>
<feature type="transmembrane region" description="Helical" evidence="9">
    <location>
        <begin position="130"/>
        <end position="151"/>
    </location>
</feature>
<dbReference type="PANTHER" id="PTHR35011">
    <property type="entry name" value="2,3-DIKETO-L-GULONATE TRAP TRANSPORTER SMALL PERMEASE PROTEIN YIAM"/>
    <property type="match status" value="1"/>
</dbReference>
<evidence type="ECO:0000256" key="7">
    <source>
        <dbReference type="ARBA" id="ARBA00023136"/>
    </source>
</evidence>
<protein>
    <recommendedName>
        <fullName evidence="9">TRAP transporter small permease protein</fullName>
    </recommendedName>
</protein>
<name>A0A0D7E448_RHOPL</name>
<gene>
    <name evidence="11" type="ORF">OO17_25930</name>
</gene>
<evidence type="ECO:0000259" key="10">
    <source>
        <dbReference type="Pfam" id="PF04290"/>
    </source>
</evidence>
<reference evidence="11 12" key="1">
    <citation type="submission" date="2014-11" db="EMBL/GenBank/DDBJ databases">
        <title>Genomics and ecophysiology of heterotrophic nitrogen fixing bacteria isolated from estuarine surface water.</title>
        <authorList>
            <person name="Bentzon-Tilia M."/>
            <person name="Severin I."/>
            <person name="Hansen L.H."/>
            <person name="Riemann L."/>
        </authorList>
    </citation>
    <scope>NUCLEOTIDE SEQUENCE [LARGE SCALE GENOMIC DNA]</scope>
    <source>
        <strain evidence="11 12">BAL398</strain>
    </source>
</reference>
<dbReference type="RefSeq" id="WP_044417325.1">
    <property type="nucleotide sequence ID" value="NZ_JXXE01000633.1"/>
</dbReference>
<dbReference type="PANTHER" id="PTHR35011:SF4">
    <property type="entry name" value="SLL1102 PROTEIN"/>
    <property type="match status" value="1"/>
</dbReference>